<evidence type="ECO:0000256" key="3">
    <source>
        <dbReference type="ARBA" id="ARBA00069006"/>
    </source>
</evidence>
<dbReference type="FunFam" id="3.40.50.720:FF:000121">
    <property type="entry name" value="Prostaglandin reductase 2"/>
    <property type="match status" value="1"/>
</dbReference>
<reference evidence="6 7" key="1">
    <citation type="journal article" date="2021" name="Nat. Commun.">
        <title>Genetic determinants of endophytism in the Arabidopsis root mycobiome.</title>
        <authorList>
            <person name="Mesny F."/>
            <person name="Miyauchi S."/>
            <person name="Thiergart T."/>
            <person name="Pickel B."/>
            <person name="Atanasova L."/>
            <person name="Karlsson M."/>
            <person name="Huettel B."/>
            <person name="Barry K.W."/>
            <person name="Haridas S."/>
            <person name="Chen C."/>
            <person name="Bauer D."/>
            <person name="Andreopoulos W."/>
            <person name="Pangilinan J."/>
            <person name="LaButti K."/>
            <person name="Riley R."/>
            <person name="Lipzen A."/>
            <person name="Clum A."/>
            <person name="Drula E."/>
            <person name="Henrissat B."/>
            <person name="Kohler A."/>
            <person name="Grigoriev I.V."/>
            <person name="Martin F.M."/>
            <person name="Hacquard S."/>
        </authorList>
    </citation>
    <scope>NUCLEOTIDE SEQUENCE [LARGE SCALE GENOMIC DNA]</scope>
    <source>
        <strain evidence="6 7">MPI-CAGE-CH-0241</strain>
    </source>
</reference>
<dbReference type="InterPro" id="IPR045010">
    <property type="entry name" value="MDR_fam"/>
</dbReference>
<evidence type="ECO:0000256" key="2">
    <source>
        <dbReference type="ARBA" id="ARBA00023002"/>
    </source>
</evidence>
<name>A0A9P8W7Y7_9HYPO</name>
<feature type="domain" description="Enoyl reductase (ER)" evidence="5">
    <location>
        <begin position="18"/>
        <end position="334"/>
    </location>
</feature>
<dbReference type="SUPFAM" id="SSF51735">
    <property type="entry name" value="NAD(P)-binding Rossmann-fold domains"/>
    <property type="match status" value="1"/>
</dbReference>
<comment type="caution">
    <text evidence="6">The sequence shown here is derived from an EMBL/GenBank/DDBJ whole genome shotgun (WGS) entry which is preliminary data.</text>
</comment>
<dbReference type="InterPro" id="IPR011032">
    <property type="entry name" value="GroES-like_sf"/>
</dbReference>
<evidence type="ECO:0000313" key="6">
    <source>
        <dbReference type="EMBL" id="KAH6893359.1"/>
    </source>
</evidence>
<gene>
    <name evidence="6" type="ORF">B0T10DRAFT_400670</name>
</gene>
<dbReference type="InterPro" id="IPR020843">
    <property type="entry name" value="ER"/>
</dbReference>
<protein>
    <recommendedName>
        <fullName evidence="3">Dehydrogenase FUB6</fullName>
    </recommendedName>
    <alternativeName>
        <fullName evidence="4">Fusaric acid biosynthesis protein 6</fullName>
    </alternativeName>
</protein>
<dbReference type="InterPro" id="IPR013149">
    <property type="entry name" value="ADH-like_C"/>
</dbReference>
<sequence>MPSTIQIIVKARPQGAINASETFAPRSVPSPSPADLVDGQILVETLYLSLDPIMRDWLNADNGILETTLGNPMPGPTLARVLASRSSQASEGDLVTSFAGWVGSTILDEGAFEKVTYRHEELPLTDVLGVLGFTGLTAYGAMLRVGKPQKGETVLVSSAAGATGSVAAQLAKMRGARVVGIAGGAGKCEWVKSLGVDEVLDYKSAEYEAEFARVLQGGIDLYFDNVGGRTLELAINNINEFGRILLVGQTSSYNTETPYGIKSLLPIAPKSATITGFNIFPFLEHAAEARADLAQWLKDGTLKRTTTVVKGGLEAAPQGLVDLLAGKNMGKMLVEVKAE</sequence>
<dbReference type="Gene3D" id="3.40.50.720">
    <property type="entry name" value="NAD(P)-binding Rossmann-like Domain"/>
    <property type="match status" value="1"/>
</dbReference>
<dbReference type="GO" id="GO:0016628">
    <property type="term" value="F:oxidoreductase activity, acting on the CH-CH group of donors, NAD or NADP as acceptor"/>
    <property type="evidence" value="ECO:0007669"/>
    <property type="project" value="InterPro"/>
</dbReference>
<evidence type="ECO:0000256" key="1">
    <source>
        <dbReference type="ARBA" id="ARBA00004685"/>
    </source>
</evidence>
<dbReference type="SUPFAM" id="SSF50129">
    <property type="entry name" value="GroES-like"/>
    <property type="match status" value="1"/>
</dbReference>
<dbReference type="InterPro" id="IPR041694">
    <property type="entry name" value="ADH_N_2"/>
</dbReference>
<proteinExistence type="predicted"/>
<keyword evidence="2" id="KW-0560">Oxidoreductase</keyword>
<dbReference type="CDD" id="cd05288">
    <property type="entry name" value="PGDH"/>
    <property type="match status" value="1"/>
</dbReference>
<dbReference type="Proteomes" id="UP000777438">
    <property type="component" value="Unassembled WGS sequence"/>
</dbReference>
<dbReference type="Pfam" id="PF16884">
    <property type="entry name" value="ADH_N_2"/>
    <property type="match status" value="1"/>
</dbReference>
<dbReference type="SMART" id="SM00829">
    <property type="entry name" value="PKS_ER"/>
    <property type="match status" value="1"/>
</dbReference>
<dbReference type="InterPro" id="IPR036291">
    <property type="entry name" value="NAD(P)-bd_dom_sf"/>
</dbReference>
<dbReference type="PANTHER" id="PTHR43205">
    <property type="entry name" value="PROSTAGLANDIN REDUCTASE"/>
    <property type="match status" value="1"/>
</dbReference>
<comment type="pathway">
    <text evidence="1">Mycotoxin biosynthesis.</text>
</comment>
<organism evidence="6 7">
    <name type="scientific">Thelonectria olida</name>
    <dbReference type="NCBI Taxonomy" id="1576542"/>
    <lineage>
        <taxon>Eukaryota</taxon>
        <taxon>Fungi</taxon>
        <taxon>Dikarya</taxon>
        <taxon>Ascomycota</taxon>
        <taxon>Pezizomycotina</taxon>
        <taxon>Sordariomycetes</taxon>
        <taxon>Hypocreomycetidae</taxon>
        <taxon>Hypocreales</taxon>
        <taxon>Nectriaceae</taxon>
        <taxon>Thelonectria</taxon>
    </lineage>
</organism>
<keyword evidence="7" id="KW-1185">Reference proteome</keyword>
<dbReference type="AlphaFoldDB" id="A0A9P8W7Y7"/>
<dbReference type="Pfam" id="PF00107">
    <property type="entry name" value="ADH_zinc_N"/>
    <property type="match status" value="1"/>
</dbReference>
<dbReference type="Gene3D" id="3.90.180.10">
    <property type="entry name" value="Medium-chain alcohol dehydrogenases, catalytic domain"/>
    <property type="match status" value="1"/>
</dbReference>
<dbReference type="OrthoDB" id="809632at2759"/>
<evidence type="ECO:0000259" key="5">
    <source>
        <dbReference type="SMART" id="SM00829"/>
    </source>
</evidence>
<evidence type="ECO:0000313" key="7">
    <source>
        <dbReference type="Proteomes" id="UP000777438"/>
    </source>
</evidence>
<evidence type="ECO:0000256" key="4">
    <source>
        <dbReference type="ARBA" id="ARBA00083301"/>
    </source>
</evidence>
<dbReference type="EMBL" id="JAGPYM010000006">
    <property type="protein sequence ID" value="KAH6893359.1"/>
    <property type="molecule type" value="Genomic_DNA"/>
</dbReference>
<dbReference type="PANTHER" id="PTHR43205:SF42">
    <property type="entry name" value="ALCOHOL DEHYDROGENASE, ZINC-CONTAINING (AFU_ORTHOLOGUE AFUA_7G04530)"/>
    <property type="match status" value="1"/>
</dbReference>
<accession>A0A9P8W7Y7</accession>